<gene>
    <name evidence="2" type="ORF">SCHPADRAFT_893092</name>
</gene>
<reference evidence="2 3" key="1">
    <citation type="submission" date="2015-04" db="EMBL/GenBank/DDBJ databases">
        <title>Complete genome sequence of Schizopora paradoxa KUC8140, a cosmopolitan wood degrader in East Asia.</title>
        <authorList>
            <consortium name="DOE Joint Genome Institute"/>
            <person name="Min B."/>
            <person name="Park H."/>
            <person name="Jang Y."/>
            <person name="Kim J.-J."/>
            <person name="Kim K.H."/>
            <person name="Pangilinan J."/>
            <person name="Lipzen A."/>
            <person name="Riley R."/>
            <person name="Grigoriev I.V."/>
            <person name="Spatafora J.W."/>
            <person name="Choi I.-G."/>
        </authorList>
    </citation>
    <scope>NUCLEOTIDE SEQUENCE [LARGE SCALE GENOMIC DNA]</scope>
    <source>
        <strain evidence="2 3">KUC8140</strain>
    </source>
</reference>
<protein>
    <submittedName>
        <fullName evidence="2">Uncharacterized protein</fullName>
    </submittedName>
</protein>
<sequence>MVLCYFSRPLNTLASPIAKRRLLGIDRREVTSSTPGRARDVRIKSSSETLVPQDRHIPTELGDAKKSKQKSDAIDLENDDRRHQVRCSNVRTPSGLRSFWREITIERLGLQDLDSKAGTMHIGASKLNGDTVQLAAKTEKHLQKGCMPFQDTLLSK</sequence>
<dbReference type="AlphaFoldDB" id="A0A0H2RCD5"/>
<keyword evidence="3" id="KW-1185">Reference proteome</keyword>
<feature type="compositionally biased region" description="Basic and acidic residues" evidence="1">
    <location>
        <begin position="54"/>
        <end position="73"/>
    </location>
</feature>
<dbReference type="EMBL" id="KQ086055">
    <property type="protein sequence ID" value="KLO09449.1"/>
    <property type="molecule type" value="Genomic_DNA"/>
</dbReference>
<proteinExistence type="predicted"/>
<dbReference type="Proteomes" id="UP000053477">
    <property type="component" value="Unassembled WGS sequence"/>
</dbReference>
<accession>A0A0H2RCD5</accession>
<name>A0A0H2RCD5_9AGAM</name>
<dbReference type="InParanoid" id="A0A0H2RCD5"/>
<evidence type="ECO:0000313" key="3">
    <source>
        <dbReference type="Proteomes" id="UP000053477"/>
    </source>
</evidence>
<organism evidence="2 3">
    <name type="scientific">Schizopora paradoxa</name>
    <dbReference type="NCBI Taxonomy" id="27342"/>
    <lineage>
        <taxon>Eukaryota</taxon>
        <taxon>Fungi</taxon>
        <taxon>Dikarya</taxon>
        <taxon>Basidiomycota</taxon>
        <taxon>Agaricomycotina</taxon>
        <taxon>Agaricomycetes</taxon>
        <taxon>Hymenochaetales</taxon>
        <taxon>Schizoporaceae</taxon>
        <taxon>Schizopora</taxon>
    </lineage>
</organism>
<feature type="region of interest" description="Disordered" evidence="1">
    <location>
        <begin position="54"/>
        <end position="78"/>
    </location>
</feature>
<evidence type="ECO:0000313" key="2">
    <source>
        <dbReference type="EMBL" id="KLO09449.1"/>
    </source>
</evidence>
<evidence type="ECO:0000256" key="1">
    <source>
        <dbReference type="SAM" id="MobiDB-lite"/>
    </source>
</evidence>